<feature type="domain" description="Peptidase S1" evidence="3">
    <location>
        <begin position="1"/>
        <end position="185"/>
    </location>
</feature>
<dbReference type="AlphaFoldDB" id="A0A1R1XN71"/>
<dbReference type="PANTHER" id="PTHR24276">
    <property type="entry name" value="POLYSERASE-RELATED"/>
    <property type="match status" value="1"/>
</dbReference>
<dbReference type="Proteomes" id="UP000187283">
    <property type="component" value="Unassembled WGS sequence"/>
</dbReference>
<evidence type="ECO:0000313" key="5">
    <source>
        <dbReference type="Proteomes" id="UP000187283"/>
    </source>
</evidence>
<organism evidence="4 5">
    <name type="scientific">Smittium culicis</name>
    <dbReference type="NCBI Taxonomy" id="133412"/>
    <lineage>
        <taxon>Eukaryota</taxon>
        <taxon>Fungi</taxon>
        <taxon>Fungi incertae sedis</taxon>
        <taxon>Zoopagomycota</taxon>
        <taxon>Kickxellomycotina</taxon>
        <taxon>Harpellomycetes</taxon>
        <taxon>Harpellales</taxon>
        <taxon>Legeriomycetaceae</taxon>
        <taxon>Smittium</taxon>
    </lineage>
</organism>
<dbReference type="PRINTS" id="PR00722">
    <property type="entry name" value="CHYMOTRYPSIN"/>
</dbReference>
<dbReference type="Pfam" id="PF00089">
    <property type="entry name" value="Trypsin"/>
    <property type="match status" value="1"/>
</dbReference>
<dbReference type="SUPFAM" id="SSF50494">
    <property type="entry name" value="Trypsin-like serine proteases"/>
    <property type="match status" value="1"/>
</dbReference>
<gene>
    <name evidence="4" type="ORF">AYI70_g6831</name>
</gene>
<dbReference type="PANTHER" id="PTHR24276:SF91">
    <property type="entry name" value="AT26814P-RELATED"/>
    <property type="match status" value="1"/>
</dbReference>
<dbReference type="InterPro" id="IPR009003">
    <property type="entry name" value="Peptidase_S1_PA"/>
</dbReference>
<dbReference type="InterPro" id="IPR050430">
    <property type="entry name" value="Peptidase_S1"/>
</dbReference>
<keyword evidence="5" id="KW-1185">Reference proteome</keyword>
<sequence length="185" mass="20432">MVSINRRGKIDDGICGGVLLSEDVILTSGDCITDLDSNDVAKAENTSVIVFKNGVNGVKSKKFAVKEIIRHENYISDQINENDIGIIRLQKGISDFYKGTDGIKFAKIHNRRLFRNKVVFLGWGKKNRIDNKYQLAVSDSNISTIDKCKALEYYNKGDGSIICSNLGSSNFYRGDFGGPLVLGSQ</sequence>
<evidence type="ECO:0000256" key="2">
    <source>
        <dbReference type="ARBA" id="ARBA00023157"/>
    </source>
</evidence>
<dbReference type="GO" id="GO:0006508">
    <property type="term" value="P:proteolysis"/>
    <property type="evidence" value="ECO:0007669"/>
    <property type="project" value="InterPro"/>
</dbReference>
<proteinExistence type="inferred from homology"/>
<dbReference type="STRING" id="133412.A0A1R1XN71"/>
<keyword evidence="2" id="KW-1015">Disulfide bond</keyword>
<reference evidence="4 5" key="1">
    <citation type="submission" date="2017-01" db="EMBL/GenBank/DDBJ databases">
        <authorList>
            <person name="Mah S.A."/>
            <person name="Swanson W.J."/>
            <person name="Moy G.W."/>
            <person name="Vacquier V.D."/>
        </authorList>
    </citation>
    <scope>NUCLEOTIDE SEQUENCE [LARGE SCALE GENOMIC DNA]</scope>
    <source>
        <strain evidence="4 5">GSMNP</strain>
    </source>
</reference>
<dbReference type="EMBL" id="LSSN01002458">
    <property type="protein sequence ID" value="OMJ16079.1"/>
    <property type="molecule type" value="Genomic_DNA"/>
</dbReference>
<name>A0A1R1XN71_9FUNG</name>
<dbReference type="InterPro" id="IPR001254">
    <property type="entry name" value="Trypsin_dom"/>
</dbReference>
<evidence type="ECO:0000259" key="3">
    <source>
        <dbReference type="PROSITE" id="PS50240"/>
    </source>
</evidence>
<dbReference type="InterPro" id="IPR001314">
    <property type="entry name" value="Peptidase_S1A"/>
</dbReference>
<accession>A0A1R1XN71</accession>
<evidence type="ECO:0000313" key="4">
    <source>
        <dbReference type="EMBL" id="OMJ16079.1"/>
    </source>
</evidence>
<dbReference type="InterPro" id="IPR043504">
    <property type="entry name" value="Peptidase_S1_PA_chymotrypsin"/>
</dbReference>
<comment type="caution">
    <text evidence="4">The sequence shown here is derived from an EMBL/GenBank/DDBJ whole genome shotgun (WGS) entry which is preliminary data.</text>
</comment>
<dbReference type="Gene3D" id="2.40.10.10">
    <property type="entry name" value="Trypsin-like serine proteases"/>
    <property type="match status" value="2"/>
</dbReference>
<dbReference type="PROSITE" id="PS50240">
    <property type="entry name" value="TRYPSIN_DOM"/>
    <property type="match status" value="1"/>
</dbReference>
<comment type="similarity">
    <text evidence="1">Belongs to the peptidase S1 family.</text>
</comment>
<evidence type="ECO:0000256" key="1">
    <source>
        <dbReference type="ARBA" id="ARBA00007664"/>
    </source>
</evidence>
<dbReference type="GO" id="GO:0004252">
    <property type="term" value="F:serine-type endopeptidase activity"/>
    <property type="evidence" value="ECO:0007669"/>
    <property type="project" value="InterPro"/>
</dbReference>
<protein>
    <submittedName>
        <fullName evidence="4">Trypsin epsilon</fullName>
    </submittedName>
</protein>
<dbReference type="OrthoDB" id="6380398at2759"/>